<keyword evidence="2" id="KW-1185">Reference proteome</keyword>
<comment type="caution">
    <text evidence="1">The sequence shown here is derived from an EMBL/GenBank/DDBJ whole genome shotgun (WGS) entry which is preliminary data.</text>
</comment>
<protein>
    <recommendedName>
        <fullName evidence="3">Secreted protein</fullName>
    </recommendedName>
</protein>
<name>A0ABD0KK20_9CAEN</name>
<accession>A0ABD0KK20</accession>
<organism evidence="1 2">
    <name type="scientific">Batillaria attramentaria</name>
    <dbReference type="NCBI Taxonomy" id="370345"/>
    <lineage>
        <taxon>Eukaryota</taxon>
        <taxon>Metazoa</taxon>
        <taxon>Spiralia</taxon>
        <taxon>Lophotrochozoa</taxon>
        <taxon>Mollusca</taxon>
        <taxon>Gastropoda</taxon>
        <taxon>Caenogastropoda</taxon>
        <taxon>Sorbeoconcha</taxon>
        <taxon>Cerithioidea</taxon>
        <taxon>Batillariidae</taxon>
        <taxon>Batillaria</taxon>
    </lineage>
</organism>
<dbReference type="Proteomes" id="UP001519460">
    <property type="component" value="Unassembled WGS sequence"/>
</dbReference>
<evidence type="ECO:0008006" key="3">
    <source>
        <dbReference type="Google" id="ProtNLM"/>
    </source>
</evidence>
<proteinExistence type="predicted"/>
<dbReference type="EMBL" id="JACVVK020000166">
    <property type="protein sequence ID" value="KAK7487317.1"/>
    <property type="molecule type" value="Genomic_DNA"/>
</dbReference>
<evidence type="ECO:0000313" key="2">
    <source>
        <dbReference type="Proteomes" id="UP001519460"/>
    </source>
</evidence>
<gene>
    <name evidence="1" type="ORF">BaRGS_00021406</name>
</gene>
<sequence>MVLLAMCGQTETNRRISTVFTLSLPAGATPWHVHKAVQHSTAHPPFQHSTRAFADDFFLKDKHRGVCVSRGKLLVDYTGCPHSHYYLLVRASGCGSAGVSVSSSPTTTK</sequence>
<reference evidence="1 2" key="1">
    <citation type="journal article" date="2023" name="Sci. Data">
        <title>Genome assembly of the Korean intertidal mud-creeper Batillaria attramentaria.</title>
        <authorList>
            <person name="Patra A.K."/>
            <person name="Ho P.T."/>
            <person name="Jun S."/>
            <person name="Lee S.J."/>
            <person name="Kim Y."/>
            <person name="Won Y.J."/>
        </authorList>
    </citation>
    <scope>NUCLEOTIDE SEQUENCE [LARGE SCALE GENOMIC DNA]</scope>
    <source>
        <strain evidence="1">Wonlab-2016</strain>
    </source>
</reference>
<evidence type="ECO:0000313" key="1">
    <source>
        <dbReference type="EMBL" id="KAK7487317.1"/>
    </source>
</evidence>
<dbReference type="AlphaFoldDB" id="A0ABD0KK20"/>